<dbReference type="InterPro" id="IPR016181">
    <property type="entry name" value="Acyl_CoA_acyltransferase"/>
</dbReference>
<dbReference type="PANTHER" id="PTHR31438:SF1">
    <property type="entry name" value="LYSINE N-ACYLTRANSFERASE C17G9.06C-RELATED"/>
    <property type="match status" value="1"/>
</dbReference>
<keyword evidence="2" id="KW-0046">Antibiotic resistance</keyword>
<dbReference type="GO" id="GO:0019290">
    <property type="term" value="P:siderophore biosynthetic process"/>
    <property type="evidence" value="ECO:0007669"/>
    <property type="project" value="InterPro"/>
</dbReference>
<dbReference type="RefSeq" id="WP_054021570.1">
    <property type="nucleotide sequence ID" value="NZ_BBYR01000052.1"/>
</dbReference>
<reference evidence="4 5" key="2">
    <citation type="journal article" date="2016" name="Science">
        <title>A bacterium that degrades and assimilates poly(ethylene terephthalate).</title>
        <authorList>
            <person name="Yoshida S."/>
            <person name="Hiraga K."/>
            <person name="Takehana T."/>
            <person name="Taniguchi I."/>
            <person name="Yamaji H."/>
            <person name="Maeda Y."/>
            <person name="Toyohara K."/>
            <person name="Miyamoto K."/>
            <person name="Kimura Y."/>
            <person name="Oda K."/>
        </authorList>
    </citation>
    <scope>NUCLEOTIDE SEQUENCE [LARGE SCALE GENOMIC DNA]</scope>
    <source>
        <strain evidence="5">NBRC 110686 / TISTR 2288 / 201-F6</strain>
    </source>
</reference>
<dbReference type="PANTHER" id="PTHR31438">
    <property type="entry name" value="LYSINE N-ACYLTRANSFERASE C17G9.06C-RELATED"/>
    <property type="match status" value="1"/>
</dbReference>
<keyword evidence="4" id="KW-0808">Transferase</keyword>
<dbReference type="Gene3D" id="3.40.630.30">
    <property type="match status" value="1"/>
</dbReference>
<feature type="domain" description="N-acetyltransferase" evidence="3">
    <location>
        <begin position="11"/>
        <end position="175"/>
    </location>
</feature>
<dbReference type="InterPro" id="IPR000182">
    <property type="entry name" value="GNAT_dom"/>
</dbReference>
<dbReference type="SMART" id="SM01006">
    <property type="entry name" value="AlcB"/>
    <property type="match status" value="1"/>
</dbReference>
<dbReference type="EMBL" id="BBYR01000052">
    <property type="protein sequence ID" value="GAP37646.1"/>
    <property type="molecule type" value="Genomic_DNA"/>
</dbReference>
<dbReference type="GO" id="GO:0016410">
    <property type="term" value="F:N-acyltransferase activity"/>
    <property type="evidence" value="ECO:0007669"/>
    <property type="project" value="TreeGrafter"/>
</dbReference>
<evidence type="ECO:0000259" key="3">
    <source>
        <dbReference type="PROSITE" id="PS51186"/>
    </source>
</evidence>
<comment type="pathway">
    <text evidence="1">Siderophore biosynthesis.</text>
</comment>
<proteinExistence type="predicted"/>
<dbReference type="GO" id="GO:0046677">
    <property type="term" value="P:response to antibiotic"/>
    <property type="evidence" value="ECO:0007669"/>
    <property type="project" value="UniProtKB-KW"/>
</dbReference>
<evidence type="ECO:0000313" key="5">
    <source>
        <dbReference type="Proteomes" id="UP000037660"/>
    </source>
</evidence>
<name>A0A0K8P4U8_PISS1</name>
<dbReference type="Pfam" id="PF13523">
    <property type="entry name" value="Acetyltransf_8"/>
    <property type="match status" value="1"/>
</dbReference>
<evidence type="ECO:0000256" key="1">
    <source>
        <dbReference type="ARBA" id="ARBA00004924"/>
    </source>
</evidence>
<comment type="caution">
    <text evidence="4">The sequence shown here is derived from an EMBL/GenBank/DDBJ whole genome shotgun (WGS) entry which is preliminary data.</text>
</comment>
<dbReference type="CDD" id="cd04301">
    <property type="entry name" value="NAT_SF"/>
    <property type="match status" value="1"/>
</dbReference>
<evidence type="ECO:0000256" key="2">
    <source>
        <dbReference type="ARBA" id="ARBA00023251"/>
    </source>
</evidence>
<dbReference type="AlphaFoldDB" id="A0A0K8P4U8"/>
<dbReference type="PROSITE" id="PS51186">
    <property type="entry name" value="GNAT"/>
    <property type="match status" value="1"/>
</dbReference>
<dbReference type="STRING" id="1547922.ISF6_3591"/>
<evidence type="ECO:0000313" key="4">
    <source>
        <dbReference type="EMBL" id="GAP37646.1"/>
    </source>
</evidence>
<gene>
    <name evidence="4" type="ORF">ISF6_3591</name>
</gene>
<dbReference type="InterPro" id="IPR019432">
    <property type="entry name" value="Acyltransferase_MbtK/IucB-like"/>
</dbReference>
<reference evidence="5" key="1">
    <citation type="submission" date="2015-07" db="EMBL/GenBank/DDBJ databases">
        <title>Discovery of a poly(ethylene terephthalate assimilation.</title>
        <authorList>
            <person name="Yoshida S."/>
            <person name="Hiraga K."/>
            <person name="Takehana T."/>
            <person name="Taniguchi I."/>
            <person name="Yamaji H."/>
            <person name="Maeda Y."/>
            <person name="Toyohara K."/>
            <person name="Miyamoto K."/>
            <person name="Kimura Y."/>
            <person name="Oda K."/>
        </authorList>
    </citation>
    <scope>NUCLEOTIDE SEQUENCE [LARGE SCALE GENOMIC DNA]</scope>
    <source>
        <strain evidence="5">NBRC 110686 / TISTR 2288 / 201-F6</strain>
    </source>
</reference>
<organism evidence="4 5">
    <name type="scientific">Piscinibacter sakaiensis</name>
    <name type="common">Ideonella sakaiensis</name>
    <dbReference type="NCBI Taxonomy" id="1547922"/>
    <lineage>
        <taxon>Bacteria</taxon>
        <taxon>Pseudomonadati</taxon>
        <taxon>Pseudomonadota</taxon>
        <taxon>Betaproteobacteria</taxon>
        <taxon>Burkholderiales</taxon>
        <taxon>Sphaerotilaceae</taxon>
        <taxon>Piscinibacter</taxon>
    </lineage>
</organism>
<dbReference type="SUPFAM" id="SSF55729">
    <property type="entry name" value="Acyl-CoA N-acyltransferases (Nat)"/>
    <property type="match status" value="1"/>
</dbReference>
<accession>A0A0K8P4U8</accession>
<protein>
    <submittedName>
        <fullName evidence="4">Aminoglycoside 6'-N-acetyltransferase</fullName>
    </submittedName>
</protein>
<sequence>MNGPSPDPAGFRFAPVRAADLPMLQAWLARPHVARWWGPAETLDELHADFVEPAGEPRATEAFIVSIGDRPIGFLQCYWVQGSGDGWWEDETDPRARGIDQFLADAEDLGRGLGRAMIRAFVGRLFAETEASVVQTDPRPDNLRAIRCYRAAGFADVGPVETPDGPAWLMRCRRPA</sequence>
<keyword evidence="5" id="KW-1185">Reference proteome</keyword>
<dbReference type="Proteomes" id="UP000037660">
    <property type="component" value="Unassembled WGS sequence"/>
</dbReference>